<evidence type="ECO:0000256" key="1">
    <source>
        <dbReference type="SAM" id="MobiDB-lite"/>
    </source>
</evidence>
<feature type="compositionally biased region" description="Low complexity" evidence="1">
    <location>
        <begin position="71"/>
        <end position="83"/>
    </location>
</feature>
<feature type="transmembrane region" description="Helical" evidence="2">
    <location>
        <begin position="228"/>
        <end position="253"/>
    </location>
</feature>
<keyword evidence="2" id="KW-0472">Membrane</keyword>
<sequence length="597" mass="63973">MSGKLNSSLTTAEWVHGRRSSSESSSMQDRENAGHSSRPGIAVPVQSDSSQLFTKWLIKKQQANSSSENDSSGPGKQSPGGQPNLTGSIGPGGVVIGIGRGQLFPARLALALGMAKTLLGVLLVAFGALALWEQASMSYLGSGLWTGAVVVLSGLMGIMAGQKRTNLIYIVAYLLMSVLALAAIGLLLIFAATGLARDSDAPHGYFIDQEEGSRVEFLGTVPLRQRPIIINAVLVAVGTLSTILSLAAVVICLREACLCYGPQTTAGVGGQHRRLVNSNSSCNSSHHHKIGANRIGSVPNMNLLTADQSPEGQARAYRLLRWLRQSHHHQQQQQQQRRPPAPPPLLRRLYSPQVPMMAHPIPVAIPTQPTASGHPPVGFPSFVTGAPTAYVIPAGAVPVLQPMISGPAFYSLTSLPSIHHHHPSSMPPHMHRHANYLHRAPEMASLPAVPIAATPSCLSRCENGQNKKEKKNKKNKSSSSTSDEKQNRIRSRSAATAVEDQPEMNQQQPKRPSTHQQFISFGMAPTTNINKEPQQLLTTTQSQQSDGGESMVSGYIYTGMDRDIAEEFILHSMTIPSATQASSVKSGFSVANKRDVC</sequence>
<keyword evidence="2" id="KW-1133">Transmembrane helix</keyword>
<feature type="compositionally biased region" description="Polar residues" evidence="1">
    <location>
        <begin position="1"/>
        <end position="11"/>
    </location>
</feature>
<dbReference type="OrthoDB" id="6371766at2759"/>
<feature type="transmembrane region" description="Helical" evidence="2">
    <location>
        <begin position="167"/>
        <end position="192"/>
    </location>
</feature>
<protein>
    <submittedName>
        <fullName evidence="3">Uncharacterized protein</fullName>
    </submittedName>
</protein>
<organism evidence="3 4">
    <name type="scientific">Daphnia galeata</name>
    <dbReference type="NCBI Taxonomy" id="27404"/>
    <lineage>
        <taxon>Eukaryota</taxon>
        <taxon>Metazoa</taxon>
        <taxon>Ecdysozoa</taxon>
        <taxon>Arthropoda</taxon>
        <taxon>Crustacea</taxon>
        <taxon>Branchiopoda</taxon>
        <taxon>Diplostraca</taxon>
        <taxon>Cladocera</taxon>
        <taxon>Anomopoda</taxon>
        <taxon>Daphniidae</taxon>
        <taxon>Daphnia</taxon>
    </lineage>
</organism>
<gene>
    <name evidence="3" type="ORF">DGAL_LOCUS2381</name>
</gene>
<evidence type="ECO:0000313" key="3">
    <source>
        <dbReference type="EMBL" id="CAH0100190.1"/>
    </source>
</evidence>
<keyword evidence="4" id="KW-1185">Reference proteome</keyword>
<dbReference type="Proteomes" id="UP000789390">
    <property type="component" value="Unassembled WGS sequence"/>
</dbReference>
<feature type="compositionally biased region" description="Polar residues" evidence="1">
    <location>
        <begin position="503"/>
        <end position="516"/>
    </location>
</feature>
<evidence type="ECO:0000256" key="2">
    <source>
        <dbReference type="SAM" id="Phobius"/>
    </source>
</evidence>
<feature type="region of interest" description="Disordered" evidence="1">
    <location>
        <begin position="63"/>
        <end position="84"/>
    </location>
</feature>
<feature type="transmembrane region" description="Helical" evidence="2">
    <location>
        <begin position="138"/>
        <end position="160"/>
    </location>
</feature>
<feature type="transmembrane region" description="Helical" evidence="2">
    <location>
        <begin position="108"/>
        <end position="132"/>
    </location>
</feature>
<reference evidence="3" key="1">
    <citation type="submission" date="2021-11" db="EMBL/GenBank/DDBJ databases">
        <authorList>
            <person name="Schell T."/>
        </authorList>
    </citation>
    <scope>NUCLEOTIDE SEQUENCE</scope>
    <source>
        <strain evidence="3">M5</strain>
    </source>
</reference>
<feature type="region of interest" description="Disordered" evidence="1">
    <location>
        <begin position="325"/>
        <end position="348"/>
    </location>
</feature>
<feature type="region of interest" description="Disordered" evidence="1">
    <location>
        <begin position="460"/>
        <end position="516"/>
    </location>
</feature>
<comment type="caution">
    <text evidence="3">The sequence shown here is derived from an EMBL/GenBank/DDBJ whole genome shotgun (WGS) entry which is preliminary data.</text>
</comment>
<evidence type="ECO:0000313" key="4">
    <source>
        <dbReference type="Proteomes" id="UP000789390"/>
    </source>
</evidence>
<proteinExistence type="predicted"/>
<keyword evidence="2" id="KW-0812">Transmembrane</keyword>
<dbReference type="AlphaFoldDB" id="A0A8J2RP90"/>
<feature type="region of interest" description="Disordered" evidence="1">
    <location>
        <begin position="1"/>
        <end position="46"/>
    </location>
</feature>
<dbReference type="EMBL" id="CAKKLH010000033">
    <property type="protein sequence ID" value="CAH0100190.1"/>
    <property type="molecule type" value="Genomic_DNA"/>
</dbReference>
<accession>A0A8J2RP90</accession>
<name>A0A8J2RP90_9CRUS</name>